<keyword evidence="2" id="KW-0472">Membrane</keyword>
<keyword evidence="4" id="KW-1185">Reference proteome</keyword>
<feature type="region of interest" description="Disordered" evidence="1">
    <location>
        <begin position="74"/>
        <end position="111"/>
    </location>
</feature>
<accession>A0AAN7M961</accession>
<name>A0AAN7M961_TRANT</name>
<proteinExistence type="predicted"/>
<feature type="compositionally biased region" description="Basic and acidic residues" evidence="1">
    <location>
        <begin position="96"/>
        <end position="109"/>
    </location>
</feature>
<reference evidence="3 4" key="1">
    <citation type="journal article" date="2023" name="Hortic Res">
        <title>Pangenome of water caltrop reveals structural variations and asymmetric subgenome divergence after allopolyploidization.</title>
        <authorList>
            <person name="Zhang X."/>
            <person name="Chen Y."/>
            <person name="Wang L."/>
            <person name="Yuan Y."/>
            <person name="Fang M."/>
            <person name="Shi L."/>
            <person name="Lu R."/>
            <person name="Comes H.P."/>
            <person name="Ma Y."/>
            <person name="Chen Y."/>
            <person name="Huang G."/>
            <person name="Zhou Y."/>
            <person name="Zheng Z."/>
            <person name="Qiu Y."/>
        </authorList>
    </citation>
    <scope>NUCLEOTIDE SEQUENCE [LARGE SCALE GENOMIC DNA]</scope>
    <source>
        <strain evidence="3">F231</strain>
    </source>
</reference>
<evidence type="ECO:0000313" key="3">
    <source>
        <dbReference type="EMBL" id="KAK4793927.1"/>
    </source>
</evidence>
<dbReference type="Proteomes" id="UP001346149">
    <property type="component" value="Unassembled WGS sequence"/>
</dbReference>
<comment type="caution">
    <text evidence="3">The sequence shown here is derived from an EMBL/GenBank/DDBJ whole genome shotgun (WGS) entry which is preliminary data.</text>
</comment>
<organism evidence="3 4">
    <name type="scientific">Trapa natans</name>
    <name type="common">Water chestnut</name>
    <dbReference type="NCBI Taxonomy" id="22666"/>
    <lineage>
        <taxon>Eukaryota</taxon>
        <taxon>Viridiplantae</taxon>
        <taxon>Streptophyta</taxon>
        <taxon>Embryophyta</taxon>
        <taxon>Tracheophyta</taxon>
        <taxon>Spermatophyta</taxon>
        <taxon>Magnoliopsida</taxon>
        <taxon>eudicotyledons</taxon>
        <taxon>Gunneridae</taxon>
        <taxon>Pentapetalae</taxon>
        <taxon>rosids</taxon>
        <taxon>malvids</taxon>
        <taxon>Myrtales</taxon>
        <taxon>Lythraceae</taxon>
        <taxon>Trapa</taxon>
    </lineage>
</organism>
<keyword evidence="2" id="KW-1133">Transmembrane helix</keyword>
<protein>
    <submittedName>
        <fullName evidence="3">Uncharacterized protein</fullName>
    </submittedName>
</protein>
<evidence type="ECO:0000256" key="1">
    <source>
        <dbReference type="SAM" id="MobiDB-lite"/>
    </source>
</evidence>
<sequence>MQGLHPRDLQLVLSAVVLYNLHSTSSPITQQDGYFSVPTLSFRPLILAIVGVLASAFLLVTYYIIITKCCGRFNNTSRPESPRDLNLGSPDGSESEPSHGDGPSDHEPWYDPCSFDITPQHSVIHICIE</sequence>
<keyword evidence="2" id="KW-0812">Transmembrane</keyword>
<gene>
    <name evidence="3" type="ORF">SAY86_011921</name>
</gene>
<evidence type="ECO:0000313" key="4">
    <source>
        <dbReference type="Proteomes" id="UP001346149"/>
    </source>
</evidence>
<evidence type="ECO:0000256" key="2">
    <source>
        <dbReference type="SAM" id="Phobius"/>
    </source>
</evidence>
<dbReference type="AlphaFoldDB" id="A0AAN7M961"/>
<feature type="transmembrane region" description="Helical" evidence="2">
    <location>
        <begin position="45"/>
        <end position="65"/>
    </location>
</feature>
<dbReference type="EMBL" id="JAXQNO010000007">
    <property type="protein sequence ID" value="KAK4793927.1"/>
    <property type="molecule type" value="Genomic_DNA"/>
</dbReference>